<name>A0ACC3MU29_9PEZI</name>
<comment type="caution">
    <text evidence="1">The sequence shown here is derived from an EMBL/GenBank/DDBJ whole genome shotgun (WGS) entry which is preliminary data.</text>
</comment>
<sequence>MNDLMTAGSDRAFLHRRRQLDLFEVNFPDADEDFSKASWDEVTQESANQLLAKNLDLKCVNPGGNEAYLPTIDLYDHEDDEAFDARLPCGHTTSVSAKGIKGLSEKDCLNARCNVQTCRRRIIKPEDDRLLAIADERMERAIHSFEQIDWERLDEAIVDDTIVIQITGEELHRSLELALASMRTPESACPKLLDSTTFAETEALMKRLSKVLYSHGSMIELTPLAIYNELQRLSMASLREASVFGNTDVLSILLPPGFGVFLHKWLSRTVNHVAGSTSTRPEYDAQVDLSNVMTRLKKVDLELKARSHGESIR</sequence>
<reference evidence="1" key="1">
    <citation type="submission" date="2023-07" db="EMBL/GenBank/DDBJ databases">
        <title>Black Yeasts Isolated from many extreme environments.</title>
        <authorList>
            <person name="Coleine C."/>
            <person name="Stajich J.E."/>
            <person name="Selbmann L."/>
        </authorList>
    </citation>
    <scope>NUCLEOTIDE SEQUENCE</scope>
    <source>
        <strain evidence="1">CCFEE 5714</strain>
    </source>
</reference>
<dbReference type="EMBL" id="JAUTXU010000147">
    <property type="protein sequence ID" value="KAK3703797.1"/>
    <property type="molecule type" value="Genomic_DNA"/>
</dbReference>
<organism evidence="1 2">
    <name type="scientific">Vermiconidia calcicola</name>
    <dbReference type="NCBI Taxonomy" id="1690605"/>
    <lineage>
        <taxon>Eukaryota</taxon>
        <taxon>Fungi</taxon>
        <taxon>Dikarya</taxon>
        <taxon>Ascomycota</taxon>
        <taxon>Pezizomycotina</taxon>
        <taxon>Dothideomycetes</taxon>
        <taxon>Dothideomycetidae</taxon>
        <taxon>Mycosphaerellales</taxon>
        <taxon>Extremaceae</taxon>
        <taxon>Vermiconidia</taxon>
    </lineage>
</organism>
<evidence type="ECO:0000313" key="2">
    <source>
        <dbReference type="Proteomes" id="UP001281147"/>
    </source>
</evidence>
<protein>
    <submittedName>
        <fullName evidence="1">Uncharacterized protein</fullName>
    </submittedName>
</protein>
<accession>A0ACC3MU29</accession>
<keyword evidence="2" id="KW-1185">Reference proteome</keyword>
<gene>
    <name evidence="1" type="ORF">LTR37_014243</name>
</gene>
<evidence type="ECO:0000313" key="1">
    <source>
        <dbReference type="EMBL" id="KAK3703797.1"/>
    </source>
</evidence>
<dbReference type="Proteomes" id="UP001281147">
    <property type="component" value="Unassembled WGS sequence"/>
</dbReference>
<proteinExistence type="predicted"/>